<name>A0A2G5TRS9_9PELO</name>
<evidence type="ECO:0000256" key="1">
    <source>
        <dbReference type="ARBA" id="ARBA00004141"/>
    </source>
</evidence>
<accession>A0A2G5TRS9</accession>
<organism evidence="7 8">
    <name type="scientific">Caenorhabditis nigoni</name>
    <dbReference type="NCBI Taxonomy" id="1611254"/>
    <lineage>
        <taxon>Eukaryota</taxon>
        <taxon>Metazoa</taxon>
        <taxon>Ecdysozoa</taxon>
        <taxon>Nematoda</taxon>
        <taxon>Chromadorea</taxon>
        <taxon>Rhabditida</taxon>
        <taxon>Rhabditina</taxon>
        <taxon>Rhabditomorpha</taxon>
        <taxon>Rhabditoidea</taxon>
        <taxon>Rhabditidae</taxon>
        <taxon>Peloderinae</taxon>
        <taxon>Caenorhabditis</taxon>
    </lineage>
</organism>
<comment type="similarity">
    <text evidence="2">Belongs to the nematode receptor-like protein sre family.</text>
</comment>
<dbReference type="InterPro" id="IPR004151">
    <property type="entry name" value="7TM_GPCR_serpentine_rcpt_Sre"/>
</dbReference>
<protein>
    <submittedName>
        <fullName evidence="7">Uncharacterized protein</fullName>
    </submittedName>
</protein>
<keyword evidence="8" id="KW-1185">Reference proteome</keyword>
<feature type="transmembrane region" description="Helical" evidence="6">
    <location>
        <begin position="151"/>
        <end position="172"/>
    </location>
</feature>
<dbReference type="Pfam" id="PF03125">
    <property type="entry name" value="Sre"/>
    <property type="match status" value="1"/>
</dbReference>
<feature type="transmembrane region" description="Helical" evidence="6">
    <location>
        <begin position="241"/>
        <end position="258"/>
    </location>
</feature>
<dbReference type="EMBL" id="PDUG01000005">
    <property type="protein sequence ID" value="PIC29964.1"/>
    <property type="molecule type" value="Genomic_DNA"/>
</dbReference>
<evidence type="ECO:0000256" key="3">
    <source>
        <dbReference type="ARBA" id="ARBA00022692"/>
    </source>
</evidence>
<feature type="transmembrane region" description="Helical" evidence="6">
    <location>
        <begin position="21"/>
        <end position="43"/>
    </location>
</feature>
<keyword evidence="5 6" id="KW-0472">Membrane</keyword>
<dbReference type="GO" id="GO:0007606">
    <property type="term" value="P:sensory perception of chemical stimulus"/>
    <property type="evidence" value="ECO:0007669"/>
    <property type="project" value="InterPro"/>
</dbReference>
<reference evidence="8" key="1">
    <citation type="submission" date="2017-10" db="EMBL/GenBank/DDBJ databases">
        <title>Rapid genome shrinkage in a self-fertile nematode reveals novel sperm competition proteins.</title>
        <authorList>
            <person name="Yin D."/>
            <person name="Schwarz E.M."/>
            <person name="Thomas C.G."/>
            <person name="Felde R.L."/>
            <person name="Korf I.F."/>
            <person name="Cutter A.D."/>
            <person name="Schartner C.M."/>
            <person name="Ralston E.J."/>
            <person name="Meyer B.J."/>
            <person name="Haag E.S."/>
        </authorList>
    </citation>
    <scope>NUCLEOTIDE SEQUENCE [LARGE SCALE GENOMIC DNA]</scope>
    <source>
        <strain evidence="8">JU1422</strain>
    </source>
</reference>
<gene>
    <name evidence="7" type="primary">Cni-sre-36</name>
    <name evidence="7" type="synonym">Cnig_chr_V.g21366</name>
    <name evidence="7" type="ORF">B9Z55_021366</name>
</gene>
<evidence type="ECO:0000256" key="5">
    <source>
        <dbReference type="ARBA" id="ARBA00023136"/>
    </source>
</evidence>
<dbReference type="AlphaFoldDB" id="A0A2G5TRS9"/>
<evidence type="ECO:0000313" key="7">
    <source>
        <dbReference type="EMBL" id="PIC29964.1"/>
    </source>
</evidence>
<dbReference type="PANTHER" id="PTHR47631">
    <property type="entry name" value="SERPENTINE RECEPTOR, CLASS E (EPSILON)-RELATED"/>
    <property type="match status" value="1"/>
</dbReference>
<comment type="subcellular location">
    <subcellularLocation>
        <location evidence="1">Membrane</location>
        <topology evidence="1">Multi-pass membrane protein</topology>
    </subcellularLocation>
</comment>
<feature type="transmembrane region" description="Helical" evidence="6">
    <location>
        <begin position="77"/>
        <end position="102"/>
    </location>
</feature>
<keyword evidence="3 6" id="KW-0812">Transmembrane</keyword>
<dbReference type="Proteomes" id="UP000230233">
    <property type="component" value="Chromosome V"/>
</dbReference>
<comment type="caution">
    <text evidence="7">The sequence shown here is derived from an EMBL/GenBank/DDBJ whole genome shotgun (WGS) entry which is preliminary data.</text>
</comment>
<evidence type="ECO:0000256" key="6">
    <source>
        <dbReference type="SAM" id="Phobius"/>
    </source>
</evidence>
<feature type="transmembrane region" description="Helical" evidence="6">
    <location>
        <begin position="122"/>
        <end position="145"/>
    </location>
</feature>
<feature type="transmembrane region" description="Helical" evidence="6">
    <location>
        <begin position="206"/>
        <end position="229"/>
    </location>
</feature>
<dbReference type="PANTHER" id="PTHR47631:SF4">
    <property type="entry name" value="SERPENTINE RECEPTOR, CLASS E (EPSILON)"/>
    <property type="match status" value="1"/>
</dbReference>
<evidence type="ECO:0000256" key="4">
    <source>
        <dbReference type="ARBA" id="ARBA00022989"/>
    </source>
</evidence>
<dbReference type="GO" id="GO:0016020">
    <property type="term" value="C:membrane"/>
    <property type="evidence" value="ECO:0007669"/>
    <property type="project" value="UniProtKB-SubCell"/>
</dbReference>
<proteinExistence type="inferred from homology"/>
<sequence>MCFFMIFIIFECRKFHKNATYLLASMYVSWFECFLATLIILPYKYGIINLAEPTQIFEGFEDLDNYLQLEELNLKSIPVLIAGFLFWHYLAVVNSGFCVFLIERTVATVLFNDYESKNRPKLTISIVVVHQIYALFLAIIPFFHMVSFRDFLGSNAFSMFIIIPHLLILKYYNTQRRKNMKLAKNIAKNSLAAKFQTEENVRSITLAFRIFSIVILFNLVFLTIIYLGIAKVPGEKYYFQVAEHMIFFGPIVLVPAMISSEKDWKNRFLEKLRIKKSLKILPEVSGRTQDTTDEYFKQLRSAWA</sequence>
<dbReference type="OrthoDB" id="5795580at2759"/>
<evidence type="ECO:0000313" key="8">
    <source>
        <dbReference type="Proteomes" id="UP000230233"/>
    </source>
</evidence>
<evidence type="ECO:0000256" key="2">
    <source>
        <dbReference type="ARBA" id="ARBA00006803"/>
    </source>
</evidence>
<keyword evidence="4 6" id="KW-1133">Transmembrane helix</keyword>